<reference evidence="1 2" key="1">
    <citation type="submission" date="2019-05" db="EMBL/GenBank/DDBJ databases">
        <title>Another draft genome of Portunus trituberculatus and its Hox gene families provides insights of decapod evolution.</title>
        <authorList>
            <person name="Jeong J.-H."/>
            <person name="Song I."/>
            <person name="Kim S."/>
            <person name="Choi T."/>
            <person name="Kim D."/>
            <person name="Ryu S."/>
            <person name="Kim W."/>
        </authorList>
    </citation>
    <scope>NUCLEOTIDE SEQUENCE [LARGE SCALE GENOMIC DNA]</scope>
    <source>
        <tissue evidence="1">Muscle</tissue>
    </source>
</reference>
<dbReference type="Proteomes" id="UP000324222">
    <property type="component" value="Unassembled WGS sequence"/>
</dbReference>
<protein>
    <submittedName>
        <fullName evidence="1">Uncharacterized protein</fullName>
    </submittedName>
</protein>
<sequence>MRSKGEAPLSRLSRGKVRNGGVDGALFGGQYGHFDRDIVSITALVRGVGGRRDGSDGGRKKLANRSATRLPKVCTRRSVTYRKFWHPARLTAWPCEPKNCHSLGDVRLLRVLTSTTSSIMAIS</sequence>
<dbReference type="EMBL" id="VSRR010041776">
    <property type="protein sequence ID" value="MPC75743.1"/>
    <property type="molecule type" value="Genomic_DNA"/>
</dbReference>
<evidence type="ECO:0000313" key="1">
    <source>
        <dbReference type="EMBL" id="MPC75743.1"/>
    </source>
</evidence>
<gene>
    <name evidence="1" type="ORF">E2C01_070137</name>
</gene>
<proteinExistence type="predicted"/>
<evidence type="ECO:0000313" key="2">
    <source>
        <dbReference type="Proteomes" id="UP000324222"/>
    </source>
</evidence>
<accession>A0A5B7I0I4</accession>
<name>A0A5B7I0I4_PORTR</name>
<dbReference type="AlphaFoldDB" id="A0A5B7I0I4"/>
<comment type="caution">
    <text evidence="1">The sequence shown here is derived from an EMBL/GenBank/DDBJ whole genome shotgun (WGS) entry which is preliminary data.</text>
</comment>
<organism evidence="1 2">
    <name type="scientific">Portunus trituberculatus</name>
    <name type="common">Swimming crab</name>
    <name type="synonym">Neptunus trituberculatus</name>
    <dbReference type="NCBI Taxonomy" id="210409"/>
    <lineage>
        <taxon>Eukaryota</taxon>
        <taxon>Metazoa</taxon>
        <taxon>Ecdysozoa</taxon>
        <taxon>Arthropoda</taxon>
        <taxon>Crustacea</taxon>
        <taxon>Multicrustacea</taxon>
        <taxon>Malacostraca</taxon>
        <taxon>Eumalacostraca</taxon>
        <taxon>Eucarida</taxon>
        <taxon>Decapoda</taxon>
        <taxon>Pleocyemata</taxon>
        <taxon>Brachyura</taxon>
        <taxon>Eubrachyura</taxon>
        <taxon>Portunoidea</taxon>
        <taxon>Portunidae</taxon>
        <taxon>Portuninae</taxon>
        <taxon>Portunus</taxon>
    </lineage>
</organism>
<keyword evidence="2" id="KW-1185">Reference proteome</keyword>